<keyword evidence="5 7" id="KW-1133">Transmembrane helix</keyword>
<dbReference type="EMBL" id="JBHRSS010000003">
    <property type="protein sequence ID" value="MFC3104226.1"/>
    <property type="molecule type" value="Genomic_DNA"/>
</dbReference>
<evidence type="ECO:0000256" key="1">
    <source>
        <dbReference type="ARBA" id="ARBA00004651"/>
    </source>
</evidence>
<feature type="transmembrane region" description="Helical" evidence="7">
    <location>
        <begin position="335"/>
        <end position="357"/>
    </location>
</feature>
<comment type="caution">
    <text evidence="8">The sequence shown here is derived from an EMBL/GenBank/DDBJ whole genome shotgun (WGS) entry which is preliminary data.</text>
</comment>
<accession>A0ABV7EQR4</accession>
<dbReference type="Proteomes" id="UP001595462">
    <property type="component" value="Unassembled WGS sequence"/>
</dbReference>
<dbReference type="InterPro" id="IPR018383">
    <property type="entry name" value="UPF0324_pro"/>
</dbReference>
<feature type="transmembrane region" description="Helical" evidence="7">
    <location>
        <begin position="61"/>
        <end position="81"/>
    </location>
</feature>
<comment type="similarity">
    <text evidence="2">Belongs to the UPF0324 family.</text>
</comment>
<dbReference type="PANTHER" id="PTHR30106">
    <property type="entry name" value="INNER MEMBRANE PROTEIN YEIH-RELATED"/>
    <property type="match status" value="1"/>
</dbReference>
<evidence type="ECO:0000256" key="6">
    <source>
        <dbReference type="ARBA" id="ARBA00023136"/>
    </source>
</evidence>
<evidence type="ECO:0000256" key="4">
    <source>
        <dbReference type="ARBA" id="ARBA00022692"/>
    </source>
</evidence>
<evidence type="ECO:0000313" key="9">
    <source>
        <dbReference type="Proteomes" id="UP001595462"/>
    </source>
</evidence>
<dbReference type="PANTHER" id="PTHR30106:SF2">
    <property type="entry name" value="UPF0324 INNER MEMBRANE PROTEIN YEIH"/>
    <property type="match status" value="1"/>
</dbReference>
<gene>
    <name evidence="8" type="ORF">ACFOSU_09995</name>
</gene>
<feature type="transmembrane region" description="Helical" evidence="7">
    <location>
        <begin position="87"/>
        <end position="106"/>
    </location>
</feature>
<sequence>MATQQLASTAAGDRLNQWFSQWFSDLPRILPGLLLCVTLAGVSYAIAAWPALNEVVPLSALTVGILLGVVIRLCVPMPATIEPGIRWTLYYLLRAGIILLGFRLVLQDMLSVGFGGLALVLLAVASTITLSVVIGRALKLPDTLSVLVGCGTGICGASAVVAVDGVIKGREQDVTCAIAMVTVFGTIAMFAYPAIANAIGLSEPVYAAWAGSSIHEVAQAVAAGFAFDQHAGIDASLYKLSRVAMLAPVCAVLAVWWRRRAGADEQADGGKTGSPFPMFVLLFVLMVIVNSFVPMSETVHKTLTTADSALLAAAMVAMGLQTRLVSVARLGWKPLFLGAVVAVWISGLALGGGLLLAG</sequence>
<dbReference type="RefSeq" id="WP_380689003.1">
    <property type="nucleotide sequence ID" value="NZ_JBHRSS010000003.1"/>
</dbReference>
<feature type="transmembrane region" description="Helical" evidence="7">
    <location>
        <begin position="144"/>
        <end position="167"/>
    </location>
</feature>
<evidence type="ECO:0000256" key="3">
    <source>
        <dbReference type="ARBA" id="ARBA00022475"/>
    </source>
</evidence>
<evidence type="ECO:0000256" key="5">
    <source>
        <dbReference type="ARBA" id="ARBA00022989"/>
    </source>
</evidence>
<keyword evidence="9" id="KW-1185">Reference proteome</keyword>
<protein>
    <submittedName>
        <fullName evidence="8">YeiH family protein</fullName>
    </submittedName>
</protein>
<feature type="transmembrane region" description="Helical" evidence="7">
    <location>
        <begin position="308"/>
        <end position="328"/>
    </location>
</feature>
<keyword evidence="4 7" id="KW-0812">Transmembrane</keyword>
<feature type="transmembrane region" description="Helical" evidence="7">
    <location>
        <begin position="118"/>
        <end position="138"/>
    </location>
</feature>
<comment type="subcellular location">
    <subcellularLocation>
        <location evidence="1">Cell membrane</location>
        <topology evidence="1">Multi-pass membrane protein</topology>
    </subcellularLocation>
</comment>
<evidence type="ECO:0000256" key="2">
    <source>
        <dbReference type="ARBA" id="ARBA00007977"/>
    </source>
</evidence>
<dbReference type="Pfam" id="PF03601">
    <property type="entry name" value="Cons_hypoth698"/>
    <property type="match status" value="1"/>
</dbReference>
<keyword evidence="3" id="KW-1003">Cell membrane</keyword>
<reference evidence="9" key="1">
    <citation type="journal article" date="2019" name="Int. J. Syst. Evol. Microbiol.">
        <title>The Global Catalogue of Microorganisms (GCM) 10K type strain sequencing project: providing services to taxonomists for standard genome sequencing and annotation.</title>
        <authorList>
            <consortium name="The Broad Institute Genomics Platform"/>
            <consortium name="The Broad Institute Genome Sequencing Center for Infectious Disease"/>
            <person name="Wu L."/>
            <person name="Ma J."/>
        </authorList>
    </citation>
    <scope>NUCLEOTIDE SEQUENCE [LARGE SCALE GENOMIC DNA]</scope>
    <source>
        <strain evidence="9">KCTC 52640</strain>
    </source>
</reference>
<name>A0ABV7EQR4_9GAMM</name>
<feature type="transmembrane region" description="Helical" evidence="7">
    <location>
        <begin position="278"/>
        <end position="296"/>
    </location>
</feature>
<feature type="transmembrane region" description="Helical" evidence="7">
    <location>
        <begin position="29"/>
        <end position="49"/>
    </location>
</feature>
<organism evidence="8 9">
    <name type="scientific">Salinisphaera aquimarina</name>
    <dbReference type="NCBI Taxonomy" id="2094031"/>
    <lineage>
        <taxon>Bacteria</taxon>
        <taxon>Pseudomonadati</taxon>
        <taxon>Pseudomonadota</taxon>
        <taxon>Gammaproteobacteria</taxon>
        <taxon>Salinisphaerales</taxon>
        <taxon>Salinisphaeraceae</taxon>
        <taxon>Salinisphaera</taxon>
    </lineage>
</organism>
<feature type="transmembrane region" description="Helical" evidence="7">
    <location>
        <begin position="240"/>
        <end position="257"/>
    </location>
</feature>
<feature type="transmembrane region" description="Helical" evidence="7">
    <location>
        <begin position="174"/>
        <end position="195"/>
    </location>
</feature>
<evidence type="ECO:0000256" key="7">
    <source>
        <dbReference type="SAM" id="Phobius"/>
    </source>
</evidence>
<keyword evidence="6 7" id="KW-0472">Membrane</keyword>
<proteinExistence type="inferred from homology"/>
<evidence type="ECO:0000313" key="8">
    <source>
        <dbReference type="EMBL" id="MFC3104226.1"/>
    </source>
</evidence>